<feature type="domain" description="EF-hand" evidence="4">
    <location>
        <begin position="88"/>
        <end position="123"/>
    </location>
</feature>
<dbReference type="SMART" id="SM00054">
    <property type="entry name" value="EFh"/>
    <property type="match status" value="2"/>
</dbReference>
<dbReference type="EMBL" id="KK914318">
    <property type="protein sequence ID" value="KDP41213.1"/>
    <property type="molecule type" value="Genomic_DNA"/>
</dbReference>
<evidence type="ECO:0000259" key="4">
    <source>
        <dbReference type="PROSITE" id="PS50222"/>
    </source>
</evidence>
<dbReference type="SUPFAM" id="SSF47473">
    <property type="entry name" value="EF-hand"/>
    <property type="match status" value="1"/>
</dbReference>
<dbReference type="GO" id="GO:0005509">
    <property type="term" value="F:calcium ion binding"/>
    <property type="evidence" value="ECO:0007669"/>
    <property type="project" value="InterPro"/>
</dbReference>
<keyword evidence="1" id="KW-0479">Metal-binding</keyword>
<dbReference type="PROSITE" id="PS50222">
    <property type="entry name" value="EF_HAND_2"/>
    <property type="match status" value="2"/>
</dbReference>
<gene>
    <name evidence="5" type="ORF">JCGZ_15620</name>
</gene>
<dbReference type="PANTHER" id="PTHR10891">
    <property type="entry name" value="EF-HAND CALCIUM-BINDING DOMAIN CONTAINING PROTEIN"/>
    <property type="match status" value="1"/>
</dbReference>
<accession>A0A067L211</accession>
<name>A0A067L211_JATCU</name>
<keyword evidence="3" id="KW-0106">Calcium</keyword>
<dbReference type="InterPro" id="IPR002048">
    <property type="entry name" value="EF_hand_dom"/>
</dbReference>
<organism evidence="5 6">
    <name type="scientific">Jatropha curcas</name>
    <name type="common">Barbados nut</name>
    <dbReference type="NCBI Taxonomy" id="180498"/>
    <lineage>
        <taxon>Eukaryota</taxon>
        <taxon>Viridiplantae</taxon>
        <taxon>Streptophyta</taxon>
        <taxon>Embryophyta</taxon>
        <taxon>Tracheophyta</taxon>
        <taxon>Spermatophyta</taxon>
        <taxon>Magnoliopsida</taxon>
        <taxon>eudicotyledons</taxon>
        <taxon>Gunneridae</taxon>
        <taxon>Pentapetalae</taxon>
        <taxon>rosids</taxon>
        <taxon>fabids</taxon>
        <taxon>Malpighiales</taxon>
        <taxon>Euphorbiaceae</taxon>
        <taxon>Crotonoideae</taxon>
        <taxon>Jatropheae</taxon>
        <taxon>Jatropha</taxon>
    </lineage>
</organism>
<dbReference type="Proteomes" id="UP000027138">
    <property type="component" value="Unassembled WGS sequence"/>
</dbReference>
<dbReference type="CDD" id="cd00051">
    <property type="entry name" value="EFh"/>
    <property type="match status" value="1"/>
</dbReference>
<dbReference type="InterPro" id="IPR011992">
    <property type="entry name" value="EF-hand-dom_pair"/>
</dbReference>
<evidence type="ECO:0000313" key="6">
    <source>
        <dbReference type="Proteomes" id="UP000027138"/>
    </source>
</evidence>
<dbReference type="InterPro" id="IPR018247">
    <property type="entry name" value="EF_Hand_1_Ca_BS"/>
</dbReference>
<dbReference type="STRING" id="180498.A0A067L211"/>
<dbReference type="OrthoDB" id="26525at2759"/>
<evidence type="ECO:0000256" key="3">
    <source>
        <dbReference type="ARBA" id="ARBA00022837"/>
    </source>
</evidence>
<keyword evidence="2" id="KW-0677">Repeat</keyword>
<dbReference type="PROSITE" id="PS00018">
    <property type="entry name" value="EF_HAND_1"/>
    <property type="match status" value="1"/>
</dbReference>
<feature type="domain" description="EF-hand" evidence="4">
    <location>
        <begin position="127"/>
        <end position="161"/>
    </location>
</feature>
<dbReference type="InterPro" id="IPR039647">
    <property type="entry name" value="EF_hand_pair_protein_CML-like"/>
</dbReference>
<evidence type="ECO:0000256" key="1">
    <source>
        <dbReference type="ARBA" id="ARBA00022723"/>
    </source>
</evidence>
<proteinExistence type="predicted"/>
<evidence type="ECO:0000256" key="2">
    <source>
        <dbReference type="ARBA" id="ARBA00022737"/>
    </source>
</evidence>
<dbReference type="Pfam" id="PF13499">
    <property type="entry name" value="EF-hand_7"/>
    <property type="match status" value="1"/>
</dbReference>
<sequence length="161" mass="18765">MNTLFGIFLDAFLFYFQPLAQFFRVIKYKVSSNKAKEHQQHQEKVVISRGDIKNLMERLGIVCDLDNDGKLQERYGESEVSRLFEEEPSLQEIKEAFDIFDENKDGFIDGQDLQRVLCVLGFNDGFCQVEKCKEMIKAVKKDVDGKIDFNEFVGFMEKCFC</sequence>
<reference evidence="5 6" key="1">
    <citation type="journal article" date="2014" name="PLoS ONE">
        <title>Global Analysis of Gene Expression Profiles in Physic Nut (Jatropha curcas L.) Seedlings Exposed to Salt Stress.</title>
        <authorList>
            <person name="Zhang L."/>
            <person name="Zhang C."/>
            <person name="Wu P."/>
            <person name="Chen Y."/>
            <person name="Li M."/>
            <person name="Jiang H."/>
            <person name="Wu G."/>
        </authorList>
    </citation>
    <scope>NUCLEOTIDE SEQUENCE [LARGE SCALE GENOMIC DNA]</scope>
    <source>
        <strain evidence="6">cv. GZQX0401</strain>
        <tissue evidence="5">Young leaves</tissue>
    </source>
</reference>
<dbReference type="FunFam" id="1.10.238.10:FF:000003">
    <property type="entry name" value="Calmodulin A"/>
    <property type="match status" value="1"/>
</dbReference>
<dbReference type="Gene3D" id="1.10.238.10">
    <property type="entry name" value="EF-hand"/>
    <property type="match status" value="1"/>
</dbReference>
<keyword evidence="6" id="KW-1185">Reference proteome</keyword>
<dbReference type="AlphaFoldDB" id="A0A067L211"/>
<evidence type="ECO:0000313" key="5">
    <source>
        <dbReference type="EMBL" id="KDP41213.1"/>
    </source>
</evidence>
<protein>
    <recommendedName>
        <fullName evidence="4">EF-hand domain-containing protein</fullName>
    </recommendedName>
</protein>